<feature type="transmembrane region" description="Helical" evidence="1">
    <location>
        <begin position="149"/>
        <end position="169"/>
    </location>
</feature>
<evidence type="ECO:0008006" key="5">
    <source>
        <dbReference type="Google" id="ProtNLM"/>
    </source>
</evidence>
<dbReference type="OrthoDB" id="5217917at2759"/>
<name>A0A084AL86_STACB</name>
<evidence type="ECO:0000313" key="3">
    <source>
        <dbReference type="EMBL" id="KEY66065.1"/>
    </source>
</evidence>
<evidence type="ECO:0000256" key="2">
    <source>
        <dbReference type="SAM" id="SignalP"/>
    </source>
</evidence>
<dbReference type="HOGENOM" id="CLU_1548614_0_0_1"/>
<keyword evidence="4" id="KW-1185">Reference proteome</keyword>
<protein>
    <recommendedName>
        <fullName evidence="5">DOMON domain-containing protein</fullName>
    </recommendedName>
</protein>
<dbReference type="Proteomes" id="UP000028045">
    <property type="component" value="Unassembled WGS sequence"/>
</dbReference>
<keyword evidence="1" id="KW-0472">Membrane</keyword>
<proteinExistence type="predicted"/>
<keyword evidence="1" id="KW-0812">Transmembrane</keyword>
<gene>
    <name evidence="3" type="ORF">S7711_11332</name>
</gene>
<keyword evidence="1" id="KW-1133">Transmembrane helix</keyword>
<evidence type="ECO:0000313" key="4">
    <source>
        <dbReference type="Proteomes" id="UP000028045"/>
    </source>
</evidence>
<accession>A0A084AL86</accession>
<feature type="chain" id="PRO_5001771074" description="DOMON domain-containing protein" evidence="2">
    <location>
        <begin position="20"/>
        <end position="173"/>
    </location>
</feature>
<sequence>MHIRGVLLISSALAPLVQAVTFNYPDTSRPINLSEPVVFEWTIADDDGHQGYSFLQLGFSSHNVGTWWISNPDDRINARNTSSYTWDAPTWAEEMIEVHQIVRSGRNNWFETHVYQAQYSNQSSGFFPEETERFEVIGYPYLESGSKTMVPSLLLGFSAGALAIFASLVSTGL</sequence>
<evidence type="ECO:0000256" key="1">
    <source>
        <dbReference type="SAM" id="Phobius"/>
    </source>
</evidence>
<reference evidence="3 4" key="1">
    <citation type="journal article" date="2014" name="BMC Genomics">
        <title>Comparative genome sequencing reveals chemotype-specific gene clusters in the toxigenic black mold Stachybotrys.</title>
        <authorList>
            <person name="Semeiks J."/>
            <person name="Borek D."/>
            <person name="Otwinowski Z."/>
            <person name="Grishin N.V."/>
        </authorList>
    </citation>
    <scope>NUCLEOTIDE SEQUENCE [LARGE SCALE GENOMIC DNA]</scope>
    <source>
        <strain evidence="4">CBS 109288 / IBT 7711</strain>
    </source>
</reference>
<feature type="signal peptide" evidence="2">
    <location>
        <begin position="1"/>
        <end position="19"/>
    </location>
</feature>
<dbReference type="AlphaFoldDB" id="A0A084AL86"/>
<organism evidence="3 4">
    <name type="scientific">Stachybotrys chartarum (strain CBS 109288 / IBT 7711)</name>
    <name type="common">Toxic black mold</name>
    <name type="synonym">Stilbospora chartarum</name>
    <dbReference type="NCBI Taxonomy" id="1280523"/>
    <lineage>
        <taxon>Eukaryota</taxon>
        <taxon>Fungi</taxon>
        <taxon>Dikarya</taxon>
        <taxon>Ascomycota</taxon>
        <taxon>Pezizomycotina</taxon>
        <taxon>Sordariomycetes</taxon>
        <taxon>Hypocreomycetidae</taxon>
        <taxon>Hypocreales</taxon>
        <taxon>Stachybotryaceae</taxon>
        <taxon>Stachybotrys</taxon>
    </lineage>
</organism>
<keyword evidence="2" id="KW-0732">Signal</keyword>
<dbReference type="EMBL" id="KL648672">
    <property type="protein sequence ID" value="KEY66065.1"/>
    <property type="molecule type" value="Genomic_DNA"/>
</dbReference>